<dbReference type="FunFam" id="2.20.28.10:FF:000008">
    <property type="entry name" value="DNA helicase"/>
    <property type="match status" value="1"/>
</dbReference>
<feature type="compositionally biased region" description="Polar residues" evidence="13">
    <location>
        <begin position="806"/>
        <end position="816"/>
    </location>
</feature>
<keyword evidence="4 11" id="KW-0547">Nucleotide-binding</keyword>
<dbReference type="GeneID" id="27334055"/>
<evidence type="ECO:0000313" key="16">
    <source>
        <dbReference type="Proteomes" id="UP000053328"/>
    </source>
</evidence>
<dbReference type="AlphaFoldDB" id="A0A0D1YGR8"/>
<dbReference type="Gene3D" id="2.40.50.140">
    <property type="entry name" value="Nucleic acid-binding proteins"/>
    <property type="match status" value="1"/>
</dbReference>
<dbReference type="SUPFAM" id="SSF52540">
    <property type="entry name" value="P-loop containing nucleoside triphosphate hydrolases"/>
    <property type="match status" value="1"/>
</dbReference>
<dbReference type="GO" id="GO:1902975">
    <property type="term" value="P:mitotic DNA replication initiation"/>
    <property type="evidence" value="ECO:0007669"/>
    <property type="project" value="TreeGrafter"/>
</dbReference>
<keyword evidence="16" id="KW-1185">Reference proteome</keyword>
<comment type="function">
    <text evidence="12">Acts as component of the MCM2-7 complex (MCM complex) which is the replicative helicase essential for 'once per cell cycle' DNA replication initiation and elongation in eukaryotic cells. The active ATPase sites in the MCM2-7 ring are formed through the interaction surfaces of two neighboring subunits such that a critical structure of a conserved arginine finger motif is provided in trans relative to the ATP-binding site of the Walker A box of the adjacent subunit. The six ATPase active sites, however, are likely to contribute differentially to the complex helicase activity.</text>
</comment>
<reference evidence="15 16" key="1">
    <citation type="submission" date="2015-01" db="EMBL/GenBank/DDBJ databases">
        <title>The Genome Sequence of Exophiala spinifera CBS89968.</title>
        <authorList>
            <consortium name="The Broad Institute Genomics Platform"/>
            <person name="Cuomo C."/>
            <person name="de Hoog S."/>
            <person name="Gorbushina A."/>
            <person name="Stielow B."/>
            <person name="Teixiera M."/>
            <person name="Abouelleil A."/>
            <person name="Chapman S.B."/>
            <person name="Priest M."/>
            <person name="Young S.K."/>
            <person name="Wortman J."/>
            <person name="Nusbaum C."/>
            <person name="Birren B."/>
        </authorList>
    </citation>
    <scope>NUCLEOTIDE SEQUENCE [LARGE SCALE GENOMIC DNA]</scope>
    <source>
        <strain evidence="15 16">CBS 89968</strain>
    </source>
</reference>
<keyword evidence="8 11" id="KW-0238">DNA-binding</keyword>
<dbReference type="STRING" id="91928.A0A0D1YGR8"/>
<dbReference type="PANTHER" id="PTHR11630">
    <property type="entry name" value="DNA REPLICATION LICENSING FACTOR MCM FAMILY MEMBER"/>
    <property type="match status" value="1"/>
</dbReference>
<keyword evidence="5 12" id="KW-0378">Hydrolase</keyword>
<feature type="compositionally biased region" description="Polar residues" evidence="13">
    <location>
        <begin position="772"/>
        <end position="794"/>
    </location>
</feature>
<dbReference type="SMART" id="SM00382">
    <property type="entry name" value="AAA"/>
    <property type="match status" value="1"/>
</dbReference>
<evidence type="ECO:0000256" key="13">
    <source>
        <dbReference type="SAM" id="MobiDB-lite"/>
    </source>
</evidence>
<comment type="catalytic activity">
    <reaction evidence="10 12">
        <text>ATP + H2O = ADP + phosphate + H(+)</text>
        <dbReference type="Rhea" id="RHEA:13065"/>
        <dbReference type="ChEBI" id="CHEBI:15377"/>
        <dbReference type="ChEBI" id="CHEBI:15378"/>
        <dbReference type="ChEBI" id="CHEBI:30616"/>
        <dbReference type="ChEBI" id="CHEBI:43474"/>
        <dbReference type="ChEBI" id="CHEBI:456216"/>
        <dbReference type="EC" id="3.6.4.12"/>
    </reaction>
</comment>
<comment type="similarity">
    <text evidence="2 11">Belongs to the MCM family.</text>
</comment>
<dbReference type="PROSITE" id="PS50051">
    <property type="entry name" value="MCM_2"/>
    <property type="match status" value="1"/>
</dbReference>
<evidence type="ECO:0000256" key="11">
    <source>
        <dbReference type="RuleBase" id="RU004070"/>
    </source>
</evidence>
<evidence type="ECO:0000256" key="12">
    <source>
        <dbReference type="RuleBase" id="RU368061"/>
    </source>
</evidence>
<dbReference type="OrthoDB" id="1882346at2759"/>
<keyword evidence="9 12" id="KW-0539">Nucleus</keyword>
<protein>
    <recommendedName>
        <fullName evidence="12">DNA replication licensing factor MCM3</fullName>
        <ecNumber evidence="12">3.6.4.12</ecNumber>
    </recommendedName>
</protein>
<keyword evidence="3 12" id="KW-0235">DNA replication</keyword>
<dbReference type="Gene3D" id="2.20.28.10">
    <property type="match status" value="1"/>
</dbReference>
<dbReference type="Gene3D" id="3.30.1640.10">
    <property type="entry name" value="mini-chromosome maintenance (MCM) complex, chain A, domain 1"/>
    <property type="match status" value="1"/>
</dbReference>
<dbReference type="CDD" id="cd17754">
    <property type="entry name" value="MCM3"/>
    <property type="match status" value="1"/>
</dbReference>
<dbReference type="GO" id="GO:0005656">
    <property type="term" value="C:nuclear pre-replicative complex"/>
    <property type="evidence" value="ECO:0007669"/>
    <property type="project" value="UniProtKB-ARBA"/>
</dbReference>
<feature type="compositionally biased region" description="Acidic residues" evidence="13">
    <location>
        <begin position="694"/>
        <end position="714"/>
    </location>
</feature>
<evidence type="ECO:0000256" key="4">
    <source>
        <dbReference type="ARBA" id="ARBA00022741"/>
    </source>
</evidence>
<dbReference type="GO" id="GO:0003697">
    <property type="term" value="F:single-stranded DNA binding"/>
    <property type="evidence" value="ECO:0007669"/>
    <property type="project" value="TreeGrafter"/>
</dbReference>
<accession>A0A0D1YGR8</accession>
<dbReference type="VEuPathDB" id="FungiDB:PV08_06972"/>
<dbReference type="HOGENOM" id="CLU_000995_6_1_1"/>
<evidence type="ECO:0000313" key="15">
    <source>
        <dbReference type="EMBL" id="KIW14191.1"/>
    </source>
</evidence>
<dbReference type="Pfam" id="PF17207">
    <property type="entry name" value="MCM_OB"/>
    <property type="match status" value="1"/>
</dbReference>
<dbReference type="EC" id="3.6.4.12" evidence="12"/>
<dbReference type="PRINTS" id="PR01657">
    <property type="entry name" value="MCMFAMILY"/>
</dbReference>
<dbReference type="SMART" id="SM00350">
    <property type="entry name" value="MCM"/>
    <property type="match status" value="1"/>
</dbReference>
<dbReference type="PANTHER" id="PTHR11630:SF46">
    <property type="entry name" value="DNA REPLICATION LICENSING FACTOR MCM3-RELATED"/>
    <property type="match status" value="1"/>
</dbReference>
<comment type="subcellular location">
    <subcellularLocation>
        <location evidence="1 12">Nucleus</location>
    </subcellularLocation>
</comment>
<dbReference type="GO" id="GO:0042555">
    <property type="term" value="C:MCM complex"/>
    <property type="evidence" value="ECO:0007669"/>
    <property type="project" value="UniProtKB-UniRule"/>
</dbReference>
<dbReference type="InterPro" id="IPR012340">
    <property type="entry name" value="NA-bd_OB-fold"/>
</dbReference>
<gene>
    <name evidence="15" type="ORF">PV08_06972</name>
</gene>
<name>A0A0D1YGR8_9EURO</name>
<evidence type="ECO:0000259" key="14">
    <source>
        <dbReference type="PROSITE" id="PS50051"/>
    </source>
</evidence>
<dbReference type="PRINTS" id="PR01659">
    <property type="entry name" value="MCMPROTEIN3"/>
</dbReference>
<evidence type="ECO:0000256" key="9">
    <source>
        <dbReference type="ARBA" id="ARBA00023242"/>
    </source>
</evidence>
<dbReference type="RefSeq" id="XP_016234407.1">
    <property type="nucleotide sequence ID" value="XM_016381305.1"/>
</dbReference>
<dbReference type="GO" id="GO:0006271">
    <property type="term" value="P:DNA strand elongation involved in DNA replication"/>
    <property type="evidence" value="ECO:0007669"/>
    <property type="project" value="TreeGrafter"/>
</dbReference>
<dbReference type="Pfam" id="PF23191">
    <property type="entry name" value="WHD_MCM3_C"/>
    <property type="match status" value="1"/>
</dbReference>
<dbReference type="GO" id="GO:0043596">
    <property type="term" value="C:nuclear replication fork"/>
    <property type="evidence" value="ECO:0007669"/>
    <property type="project" value="UniProtKB-ARBA"/>
</dbReference>
<sequence>MALDTFQLRDKAVQDRIRNATEFLDPTDEEARSYRGDIVLMLNRGLRRLVVSIDDIRAHSRELADGILYKPFDYSLAFDAALKKVIGTIPNRPPFEQDEDRLYYVAFSGSFGENTCNPRTLGSSLLNRMVCLEGIVTKCSLVRPKVVKSVHWNEKKQTFHFREYRDQTMSANAPASLSVYPQEDGDGNPLVTEYGYCTYRDHQTISIQEMPERAPAGQLPRGVDVIMDDDMVDRVKPGDRIQLVGIFRSLGNRNAGSGSSIFRTLILANNVVLLSSKSGGGIAEAQYTDQDVRNINKFAKKHNTFELLSQSLAPSIYGHDYIKKSILLMLLGGMEKNLPNGTHLRGDINILMVGDPSTAKSQLLRFVLNTAPLAIATTGRGSSGVGLTAAVTSDKETGERRLEAGAMVLGDRGVVCIDEFDKMSDIDRVAIHEVMEQQTVTIAKAGIHTSLNARCSVIAAANPIFGQYDSNKDPHKNIALPDSLLSRFDLLFIVTDDIDDKRDRLISEHVLRMHQYRSPGTEEGAPIREQAHQILGIGVQEEHNAKQTSEVYEKYNAVLHSGFTIAGSSRRRNAQSQAHPVSMPFLKKYIQYAKSRCKPNLTKEASDYIVNAYADLRNDQMKANQRRTSPMTARTLETLIRLSTAHAKVRLSSRVEKADAMVAEELLKFALFREIPEKEDRRKRRKTRDAGADSSEETNDSSSDDDNDSGGDDDTPYRGTRPSGSGRGSKPLTRSQRSARTNGGATQGSASGRGNGLTDAGADDDHEEYDEQPTSSRRSRQTGAESQMSRMSIGSSLPSSQLPSTPADTQSQSETQRPPAAISSARLDMFRRALGPLMVTSLFQNDMATVSDVTAAVNHGMQEKNQEEFSDVEIVAALKEMGDQNLIMFLEESGEVYKL</sequence>
<dbReference type="GO" id="GO:0031261">
    <property type="term" value="C:DNA replication preinitiation complex"/>
    <property type="evidence" value="ECO:0007669"/>
    <property type="project" value="UniProtKB-ARBA"/>
</dbReference>
<dbReference type="InterPro" id="IPR027417">
    <property type="entry name" value="P-loop_NTPase"/>
</dbReference>
<dbReference type="GO" id="GO:0017116">
    <property type="term" value="F:single-stranded DNA helicase activity"/>
    <property type="evidence" value="ECO:0007669"/>
    <property type="project" value="TreeGrafter"/>
</dbReference>
<dbReference type="InterPro" id="IPR056575">
    <property type="entry name" value="WH_MCM3_C"/>
</dbReference>
<evidence type="ECO:0000256" key="10">
    <source>
        <dbReference type="ARBA" id="ARBA00047995"/>
    </source>
</evidence>
<keyword evidence="6 12" id="KW-0347">Helicase</keyword>
<dbReference type="Pfam" id="PF14551">
    <property type="entry name" value="MCM_N"/>
    <property type="match status" value="1"/>
</dbReference>
<dbReference type="SUPFAM" id="SSF50249">
    <property type="entry name" value="Nucleic acid-binding proteins"/>
    <property type="match status" value="1"/>
</dbReference>
<organism evidence="15 16">
    <name type="scientific">Exophiala spinifera</name>
    <dbReference type="NCBI Taxonomy" id="91928"/>
    <lineage>
        <taxon>Eukaryota</taxon>
        <taxon>Fungi</taxon>
        <taxon>Dikarya</taxon>
        <taxon>Ascomycota</taxon>
        <taxon>Pezizomycotina</taxon>
        <taxon>Eurotiomycetes</taxon>
        <taxon>Chaetothyriomycetidae</taxon>
        <taxon>Chaetothyriales</taxon>
        <taxon>Herpotrichiellaceae</taxon>
        <taxon>Exophiala</taxon>
    </lineage>
</organism>
<dbReference type="InterPro" id="IPR018525">
    <property type="entry name" value="MCM_CS"/>
</dbReference>
<evidence type="ECO:0000256" key="8">
    <source>
        <dbReference type="ARBA" id="ARBA00023125"/>
    </source>
</evidence>
<dbReference type="Pfam" id="PF17855">
    <property type="entry name" value="MCM_lid"/>
    <property type="match status" value="1"/>
</dbReference>
<dbReference type="Proteomes" id="UP000053328">
    <property type="component" value="Unassembled WGS sequence"/>
</dbReference>
<evidence type="ECO:0000256" key="6">
    <source>
        <dbReference type="ARBA" id="ARBA00022806"/>
    </source>
</evidence>
<dbReference type="GO" id="GO:0005524">
    <property type="term" value="F:ATP binding"/>
    <property type="evidence" value="ECO:0007669"/>
    <property type="project" value="UniProtKB-UniRule"/>
</dbReference>
<evidence type="ECO:0000256" key="7">
    <source>
        <dbReference type="ARBA" id="ARBA00022840"/>
    </source>
</evidence>
<dbReference type="InterPro" id="IPR033762">
    <property type="entry name" value="MCM_OB"/>
</dbReference>
<dbReference type="PROSITE" id="PS00847">
    <property type="entry name" value="MCM_1"/>
    <property type="match status" value="1"/>
</dbReference>
<dbReference type="EMBL" id="KN847496">
    <property type="protein sequence ID" value="KIW14191.1"/>
    <property type="molecule type" value="Genomic_DNA"/>
</dbReference>
<feature type="compositionally biased region" description="Low complexity" evidence="13">
    <location>
        <begin position="795"/>
        <end position="804"/>
    </location>
</feature>
<feature type="region of interest" description="Disordered" evidence="13">
    <location>
        <begin position="678"/>
        <end position="820"/>
    </location>
</feature>
<comment type="subunit">
    <text evidence="12">Component of the MCM2-7 complex.</text>
</comment>
<feature type="compositionally biased region" description="Acidic residues" evidence="13">
    <location>
        <begin position="761"/>
        <end position="771"/>
    </location>
</feature>
<proteinExistence type="inferred from homology"/>
<feature type="domain" description="MCM C-terminal AAA(+) ATPase" evidence="14">
    <location>
        <begin position="304"/>
        <end position="510"/>
    </location>
</feature>
<keyword evidence="7 11" id="KW-0067">ATP-binding</keyword>
<dbReference type="InterPro" id="IPR027925">
    <property type="entry name" value="MCM_N"/>
</dbReference>
<evidence type="ECO:0000256" key="3">
    <source>
        <dbReference type="ARBA" id="ARBA00022705"/>
    </source>
</evidence>
<dbReference type="InterPro" id="IPR008046">
    <property type="entry name" value="Mcm3"/>
</dbReference>
<feature type="compositionally biased region" description="Polar residues" evidence="13">
    <location>
        <begin position="732"/>
        <end position="752"/>
    </location>
</feature>
<dbReference type="GO" id="GO:0016887">
    <property type="term" value="F:ATP hydrolysis activity"/>
    <property type="evidence" value="ECO:0007669"/>
    <property type="project" value="RHEA"/>
</dbReference>
<dbReference type="Pfam" id="PF00493">
    <property type="entry name" value="MCM"/>
    <property type="match status" value="1"/>
</dbReference>
<evidence type="ECO:0000256" key="5">
    <source>
        <dbReference type="ARBA" id="ARBA00022801"/>
    </source>
</evidence>
<dbReference type="InterPro" id="IPR003593">
    <property type="entry name" value="AAA+_ATPase"/>
</dbReference>
<dbReference type="GO" id="GO:0006279">
    <property type="term" value="P:premeiotic DNA replication"/>
    <property type="evidence" value="ECO:0007669"/>
    <property type="project" value="UniProtKB-ARBA"/>
</dbReference>
<dbReference type="InterPro" id="IPR031327">
    <property type="entry name" value="MCM"/>
</dbReference>
<evidence type="ECO:0000256" key="2">
    <source>
        <dbReference type="ARBA" id="ARBA00008010"/>
    </source>
</evidence>
<dbReference type="InterPro" id="IPR041562">
    <property type="entry name" value="MCM_lid"/>
</dbReference>
<evidence type="ECO:0000256" key="1">
    <source>
        <dbReference type="ARBA" id="ARBA00004123"/>
    </source>
</evidence>
<dbReference type="InterPro" id="IPR001208">
    <property type="entry name" value="MCM_dom"/>
</dbReference>
<dbReference type="GO" id="GO:0000727">
    <property type="term" value="P:double-strand break repair via break-induced replication"/>
    <property type="evidence" value="ECO:0007669"/>
    <property type="project" value="TreeGrafter"/>
</dbReference>
<dbReference type="Gene3D" id="3.40.50.300">
    <property type="entry name" value="P-loop containing nucleotide triphosphate hydrolases"/>
    <property type="match status" value="1"/>
</dbReference>